<dbReference type="OrthoDB" id="10401385at2759"/>
<dbReference type="GeneID" id="19335503"/>
<dbReference type="Proteomes" id="UP000016932">
    <property type="component" value="Unassembled WGS sequence"/>
</dbReference>
<dbReference type="AlphaFoldDB" id="M2Z448"/>
<dbReference type="RefSeq" id="XP_007925219.1">
    <property type="nucleotide sequence ID" value="XM_007927028.1"/>
</dbReference>
<dbReference type="KEGG" id="pfj:MYCFIDRAFT_195599"/>
<dbReference type="HOGENOM" id="CLU_2062504_0_0_1"/>
<keyword evidence="2" id="KW-1185">Reference proteome</keyword>
<protein>
    <submittedName>
        <fullName evidence="1">Uncharacterized protein</fullName>
    </submittedName>
</protein>
<accession>M2Z448</accession>
<gene>
    <name evidence="1" type="ORF">MYCFIDRAFT_195599</name>
</gene>
<dbReference type="EMBL" id="KB446557">
    <property type="protein sequence ID" value="EME84595.1"/>
    <property type="molecule type" value="Genomic_DNA"/>
</dbReference>
<evidence type="ECO:0000313" key="2">
    <source>
        <dbReference type="Proteomes" id="UP000016932"/>
    </source>
</evidence>
<dbReference type="VEuPathDB" id="FungiDB:MYCFIDRAFT_195599"/>
<organism evidence="1 2">
    <name type="scientific">Pseudocercospora fijiensis (strain CIRAD86)</name>
    <name type="common">Black leaf streak disease fungus</name>
    <name type="synonym">Mycosphaerella fijiensis</name>
    <dbReference type="NCBI Taxonomy" id="383855"/>
    <lineage>
        <taxon>Eukaryota</taxon>
        <taxon>Fungi</taxon>
        <taxon>Dikarya</taxon>
        <taxon>Ascomycota</taxon>
        <taxon>Pezizomycotina</taxon>
        <taxon>Dothideomycetes</taxon>
        <taxon>Dothideomycetidae</taxon>
        <taxon>Mycosphaerellales</taxon>
        <taxon>Mycosphaerellaceae</taxon>
        <taxon>Pseudocercospora</taxon>
    </lineage>
</organism>
<evidence type="ECO:0000313" key="1">
    <source>
        <dbReference type="EMBL" id="EME84595.1"/>
    </source>
</evidence>
<proteinExistence type="predicted"/>
<sequence>MDAEYLELKDVHDLMLPKAAEYAQDFLEDGVLLRDAVVAELQREGQEVEIENHDDLINGRGDNPVKYSQAKALVIEMVQKTIIVKQEVRRLRKGISYEAWKRIQEEAVARRWEAGEEPS</sequence>
<reference evidence="1 2" key="1">
    <citation type="journal article" date="2012" name="PLoS Pathog.">
        <title>Diverse lifestyles and strategies of plant pathogenesis encoded in the genomes of eighteen Dothideomycetes fungi.</title>
        <authorList>
            <person name="Ohm R.A."/>
            <person name="Feau N."/>
            <person name="Henrissat B."/>
            <person name="Schoch C.L."/>
            <person name="Horwitz B.A."/>
            <person name="Barry K.W."/>
            <person name="Condon B.J."/>
            <person name="Copeland A.C."/>
            <person name="Dhillon B."/>
            <person name="Glaser F."/>
            <person name="Hesse C.N."/>
            <person name="Kosti I."/>
            <person name="LaButti K."/>
            <person name="Lindquist E.A."/>
            <person name="Lucas S."/>
            <person name="Salamov A.A."/>
            <person name="Bradshaw R.E."/>
            <person name="Ciuffetti L."/>
            <person name="Hamelin R.C."/>
            <person name="Kema G.H.J."/>
            <person name="Lawrence C."/>
            <person name="Scott J.A."/>
            <person name="Spatafora J.W."/>
            <person name="Turgeon B.G."/>
            <person name="de Wit P.J.G.M."/>
            <person name="Zhong S."/>
            <person name="Goodwin S.B."/>
            <person name="Grigoriev I.V."/>
        </authorList>
    </citation>
    <scope>NUCLEOTIDE SEQUENCE [LARGE SCALE GENOMIC DNA]</scope>
    <source>
        <strain evidence="1 2">CIRAD86</strain>
    </source>
</reference>
<name>M2Z448_PSEFD</name>